<dbReference type="Proteomes" id="UP000824533">
    <property type="component" value="Linkage Group LG28"/>
</dbReference>
<comment type="caution">
    <text evidence="1">The sequence shown here is derived from an EMBL/GenBank/DDBJ whole genome shotgun (WGS) entry which is preliminary data.</text>
</comment>
<protein>
    <submittedName>
        <fullName evidence="1">Uncharacterized protein</fullName>
    </submittedName>
</protein>
<evidence type="ECO:0000313" key="1">
    <source>
        <dbReference type="EMBL" id="KAJ0170114.1"/>
    </source>
</evidence>
<evidence type="ECO:0000313" key="2">
    <source>
        <dbReference type="Proteomes" id="UP000824533"/>
    </source>
</evidence>
<gene>
    <name evidence="1" type="ORF">K1T71_014042</name>
</gene>
<dbReference type="EMBL" id="CM034414">
    <property type="protein sequence ID" value="KAJ0170114.1"/>
    <property type="molecule type" value="Genomic_DNA"/>
</dbReference>
<reference evidence="1 2" key="1">
    <citation type="journal article" date="2021" name="Front. Genet.">
        <title>Chromosome-Level Genome Assembly Reveals Significant Gene Expansion in the Toll and IMD Signaling Pathways of Dendrolimus kikuchii.</title>
        <authorList>
            <person name="Zhou J."/>
            <person name="Wu P."/>
            <person name="Xiong Z."/>
            <person name="Liu N."/>
            <person name="Zhao N."/>
            <person name="Ji M."/>
            <person name="Qiu Y."/>
            <person name="Yang B."/>
        </authorList>
    </citation>
    <scope>NUCLEOTIDE SEQUENCE [LARGE SCALE GENOMIC DNA]</scope>
    <source>
        <strain evidence="1">Ann1</strain>
    </source>
</reference>
<accession>A0ACC1CEV7</accession>
<name>A0ACC1CEV7_9NEOP</name>
<sequence>MKTPEFCVLLAYSSIEDMGRVVTVRYPKVSVAVLHQPSSKSYRLLASNSPSHRLVMTDYDLSLKSASQHAAKKISSTKMITLAVALIALAALVYYGTSNFDYWKKKGVKHEKPLPFFGNNLKGFLQMKSYAQYALEYYKKYPNEKVVGFFRAVKPELLIHDPEYVRRILFQDFAHFHSRGLITHKKVVQPLFRNLFFLEGDNWKLLRQRMTPIFTSGKLKAMFPLIVERAEKLKARTLSSAAEGATLDVKELMARYTTDFIGACGFGVDSDSLNDENSEFRKLGASIFGSYKVKDIFYTFLKNIFPEMTKNLPLLKHIEDDMKDFVGSVLKKRNYQPCGRGDFVDLLLECQKMGTIYGESIEHIRNGIPEKASLEFDDDLIMAQIFVFFAAGFETSSSASSFTLHQLAHHPEVQEKVQKEIDHVLSKYNGKLCYDAIKEMTYLEWTLKETMRIFPLLGVLVRECARPYYFPEIDLRIDPGVKVFIPVIGFHTDPQYFTDPEEFRPERFHPDEFGTMQKQLYMPFGDGPRNCIGARLGLMQSVAGLAAILSAFTVEPAPDTVRHPEISTKSTFIQNVKGGLPLMFKERKSTL</sequence>
<organism evidence="1 2">
    <name type="scientific">Dendrolimus kikuchii</name>
    <dbReference type="NCBI Taxonomy" id="765133"/>
    <lineage>
        <taxon>Eukaryota</taxon>
        <taxon>Metazoa</taxon>
        <taxon>Ecdysozoa</taxon>
        <taxon>Arthropoda</taxon>
        <taxon>Hexapoda</taxon>
        <taxon>Insecta</taxon>
        <taxon>Pterygota</taxon>
        <taxon>Neoptera</taxon>
        <taxon>Endopterygota</taxon>
        <taxon>Lepidoptera</taxon>
        <taxon>Glossata</taxon>
        <taxon>Ditrysia</taxon>
        <taxon>Bombycoidea</taxon>
        <taxon>Lasiocampidae</taxon>
        <taxon>Dendrolimus</taxon>
    </lineage>
</organism>
<proteinExistence type="predicted"/>
<keyword evidence="2" id="KW-1185">Reference proteome</keyword>